<protein>
    <submittedName>
        <fullName evidence="3">Uncharacterized protein</fullName>
    </submittedName>
</protein>
<keyword evidence="2" id="KW-0812">Transmembrane</keyword>
<sequence length="372" mass="41481">MMIEDFFVFVLYTLLANVVIVSSIYCLNAVGSRVVAGYRRVSRACSSVVSFCERTSTLVDRVSDMCENKSSNFENVADDLKSSLHAEGDKLTKAVYVNAFVSFISTLFNISSAQRRNHAEVPQTRVYAFPQTIRPCVQHQRCFGCPANNVIREGRPLVFGPVSGQNLRRDIRPVFGAEVKTPVEPQNHTSPTVVQKEPVASLAQTALPTFVPTPRPSPFANFTKYFNMENLRTYGFPLLSKAVEIYVNRTLAEQMQNSQNATPAPTNEPGAESVLNLAQEHALAQARKQVMEMLMRQKRANESEVDQNNKPIEPVTRQDVQQTSQNVPSTENVVNAGPNNVEIEEDHESEVGTEENPKVISSERNFPENMLP</sequence>
<feature type="transmembrane region" description="Helical" evidence="2">
    <location>
        <begin position="6"/>
        <end position="30"/>
    </location>
</feature>
<proteinExistence type="predicted"/>
<evidence type="ECO:0000256" key="2">
    <source>
        <dbReference type="SAM" id="Phobius"/>
    </source>
</evidence>
<gene>
    <name evidence="3" type="ORF">YASMINEVIRUS_638</name>
</gene>
<feature type="compositionally biased region" description="Polar residues" evidence="1">
    <location>
        <begin position="318"/>
        <end position="333"/>
    </location>
</feature>
<keyword evidence="4" id="KW-1185">Reference proteome</keyword>
<feature type="compositionally biased region" description="Acidic residues" evidence="1">
    <location>
        <begin position="342"/>
        <end position="353"/>
    </location>
</feature>
<evidence type="ECO:0000313" key="3">
    <source>
        <dbReference type="EMBL" id="VBB18175.1"/>
    </source>
</evidence>
<evidence type="ECO:0000256" key="1">
    <source>
        <dbReference type="SAM" id="MobiDB-lite"/>
    </source>
</evidence>
<dbReference type="Proteomes" id="UP000594342">
    <property type="component" value="Unassembled WGS sequence"/>
</dbReference>
<keyword evidence="2" id="KW-1133">Transmembrane helix</keyword>
<reference evidence="3 4" key="1">
    <citation type="submission" date="2018-10" db="EMBL/GenBank/DDBJ databases">
        <authorList>
            <consortium name="IHU Genomes"/>
        </authorList>
    </citation>
    <scope>NUCLEOTIDE SEQUENCE [LARGE SCALE GENOMIC DNA]</scope>
    <source>
        <strain evidence="3 4">A1</strain>
    </source>
</reference>
<comment type="caution">
    <text evidence="3">The sequence shown here is derived from an EMBL/GenBank/DDBJ whole genome shotgun (WGS) entry which is preliminary data.</text>
</comment>
<feature type="region of interest" description="Disordered" evidence="1">
    <location>
        <begin position="299"/>
        <end position="372"/>
    </location>
</feature>
<dbReference type="EMBL" id="UPSH01000001">
    <property type="protein sequence ID" value="VBB18175.1"/>
    <property type="molecule type" value="Genomic_DNA"/>
</dbReference>
<name>A0A5K0U8Q6_9VIRU</name>
<evidence type="ECO:0000313" key="4">
    <source>
        <dbReference type="Proteomes" id="UP000594342"/>
    </source>
</evidence>
<organism evidence="3 4">
    <name type="scientific">Yasminevirus sp. GU-2018</name>
    <dbReference type="NCBI Taxonomy" id="2420051"/>
    <lineage>
        <taxon>Viruses</taxon>
        <taxon>Varidnaviria</taxon>
        <taxon>Bamfordvirae</taxon>
        <taxon>Nucleocytoviricota</taxon>
        <taxon>Megaviricetes</taxon>
        <taxon>Imitervirales</taxon>
        <taxon>Mimiviridae</taxon>
        <taxon>Klosneuvirinae</taxon>
        <taxon>Yasminevirus</taxon>
        <taxon>Yasminevirus saudimassiliense</taxon>
    </lineage>
</organism>
<accession>A0A5K0U8Q6</accession>
<keyword evidence="2" id="KW-0472">Membrane</keyword>